<proteinExistence type="predicted"/>
<evidence type="ECO:0000313" key="1">
    <source>
        <dbReference type="EMBL" id="MDI5969426.1"/>
    </source>
</evidence>
<name>A0AA90GZM5_9ACTN</name>
<gene>
    <name evidence="1" type="ORF">POF50_008735</name>
</gene>
<organism evidence="1">
    <name type="scientific">Streptantibioticus silvisoli</name>
    <dbReference type="NCBI Taxonomy" id="2705255"/>
    <lineage>
        <taxon>Bacteria</taxon>
        <taxon>Bacillati</taxon>
        <taxon>Actinomycetota</taxon>
        <taxon>Actinomycetes</taxon>
        <taxon>Kitasatosporales</taxon>
        <taxon>Streptomycetaceae</taxon>
        <taxon>Streptantibioticus</taxon>
    </lineage>
</organism>
<protein>
    <submittedName>
        <fullName evidence="1">Uncharacterized protein</fullName>
    </submittedName>
</protein>
<accession>A0AA90GZM5</accession>
<dbReference type="RefSeq" id="WP_271318121.1">
    <property type="nucleotide sequence ID" value="NZ_JABXJJ020000009.1"/>
</dbReference>
<reference evidence="1" key="1">
    <citation type="submission" date="2023-05" db="EMBL/GenBank/DDBJ databases">
        <title>Streptantibioticus silvisoli sp. nov., acidotolerant actinomycetes 1 from pine litter.</title>
        <authorList>
            <person name="Swiecimska M."/>
            <person name="Golinska P."/>
            <person name="Sangal V."/>
            <person name="Wachnowicz B."/>
            <person name="Goodfellow M."/>
        </authorList>
    </citation>
    <scope>NUCLEOTIDE SEQUENCE</scope>
    <source>
        <strain evidence="1">SL13</strain>
    </source>
</reference>
<sequence length="103" mass="11087">MSDLKTEADSLNRAGIKLSYAADPLNHPLADFKSASHDLSAFGVLGSLLKATGEVREGMTELADVVTALHDEWQAEGKAMLDVGKVLDQVDRLLQESLARKHG</sequence>
<dbReference type="EMBL" id="JABXJJ020000009">
    <property type="protein sequence ID" value="MDI5969426.1"/>
    <property type="molecule type" value="Genomic_DNA"/>
</dbReference>
<dbReference type="AlphaFoldDB" id="A0AA90GZM5"/>
<comment type="caution">
    <text evidence="1">The sequence shown here is derived from an EMBL/GenBank/DDBJ whole genome shotgun (WGS) entry which is preliminary data.</text>
</comment>